<name>A0A6N2LZS0_SALVM</name>
<evidence type="ECO:0000259" key="3">
    <source>
        <dbReference type="Pfam" id="PF05030"/>
    </source>
</evidence>
<proteinExistence type="inferred from homology"/>
<feature type="compositionally biased region" description="Gly residues" evidence="2">
    <location>
        <begin position="333"/>
        <end position="347"/>
    </location>
</feature>
<evidence type="ECO:0000256" key="2">
    <source>
        <dbReference type="SAM" id="MobiDB-lite"/>
    </source>
</evidence>
<sequence>MTGLEFENTNQRDTLTTHHVRRVGSITYLFNTFLSNCVSNLVSVIEALRKKVDKPGDGAVADVTVSAPALDDGDDGIAAVVGSQYQRSGGGRLLVDGKFGVTLTSGGTVFRPREKKDSFFLVLICGVRGCNTSKKEMQQHLMQMQPMMAAYYPSNVTTDHIQQYLDENKSLILKIVESQNLGKLSECAENQARLQRNLMYLAAIADSQPQPPSMHSQFPSSSIMQPGGAHYMQHQQAQQMTPQALMAARSSMLQYAQQPFSALQQHQVQALHSQLGMSSGGSAGLHMLQNDAIVAGGGGALGAGGFPDFGIDAAGRGIASGSKQDIRSAGSSEGRGGSSGGHGGDGGETLYLKSADDGN</sequence>
<feature type="domain" description="SS18 N-terminal" evidence="3">
    <location>
        <begin position="155"/>
        <end position="210"/>
    </location>
</feature>
<dbReference type="Pfam" id="PF05030">
    <property type="entry name" value="SSXT"/>
    <property type="match status" value="1"/>
</dbReference>
<feature type="region of interest" description="Disordered" evidence="2">
    <location>
        <begin position="319"/>
        <end position="359"/>
    </location>
</feature>
<evidence type="ECO:0000256" key="1">
    <source>
        <dbReference type="ARBA" id="ARBA00007945"/>
    </source>
</evidence>
<accession>A0A6N2LZS0</accession>
<organism evidence="4">
    <name type="scientific">Salix viminalis</name>
    <name type="common">Common osier</name>
    <name type="synonym">Basket willow</name>
    <dbReference type="NCBI Taxonomy" id="40686"/>
    <lineage>
        <taxon>Eukaryota</taxon>
        <taxon>Viridiplantae</taxon>
        <taxon>Streptophyta</taxon>
        <taxon>Embryophyta</taxon>
        <taxon>Tracheophyta</taxon>
        <taxon>Spermatophyta</taxon>
        <taxon>Magnoliopsida</taxon>
        <taxon>eudicotyledons</taxon>
        <taxon>Gunneridae</taxon>
        <taxon>Pentapetalae</taxon>
        <taxon>rosids</taxon>
        <taxon>fabids</taxon>
        <taxon>Malpighiales</taxon>
        <taxon>Salicaceae</taxon>
        <taxon>Saliceae</taxon>
        <taxon>Salix</taxon>
    </lineage>
</organism>
<comment type="similarity">
    <text evidence="1">Belongs to the SS18 family.</text>
</comment>
<protein>
    <recommendedName>
        <fullName evidence="3">SS18 N-terminal domain-containing protein</fullName>
    </recommendedName>
</protein>
<dbReference type="InterPro" id="IPR007726">
    <property type="entry name" value="SS18_N"/>
</dbReference>
<reference evidence="4" key="1">
    <citation type="submission" date="2019-03" db="EMBL/GenBank/DDBJ databases">
        <authorList>
            <person name="Mank J."/>
            <person name="Almeida P."/>
        </authorList>
    </citation>
    <scope>NUCLEOTIDE SEQUENCE</scope>
    <source>
        <strain evidence="4">78183</strain>
    </source>
</reference>
<evidence type="ECO:0000313" key="4">
    <source>
        <dbReference type="EMBL" id="VFU45759.1"/>
    </source>
</evidence>
<dbReference type="EMBL" id="CAADRP010001630">
    <property type="protein sequence ID" value="VFU45759.1"/>
    <property type="molecule type" value="Genomic_DNA"/>
</dbReference>
<gene>
    <name evidence="4" type="ORF">SVIM_LOCUS288039</name>
</gene>
<dbReference type="AlphaFoldDB" id="A0A6N2LZS0"/>